<dbReference type="SUPFAM" id="SSF53756">
    <property type="entry name" value="UDP-Glycosyltransferase/glycogen phosphorylase"/>
    <property type="match status" value="1"/>
</dbReference>
<proteinExistence type="predicted"/>
<evidence type="ECO:0000313" key="2">
    <source>
        <dbReference type="EMBL" id="EON75886.1"/>
    </source>
</evidence>
<keyword evidence="3" id="KW-1185">Reference proteome</keyword>
<evidence type="ECO:0000259" key="1">
    <source>
        <dbReference type="Pfam" id="PF00534"/>
    </source>
</evidence>
<dbReference type="InterPro" id="IPR001296">
    <property type="entry name" value="Glyco_trans_1"/>
</dbReference>
<dbReference type="Proteomes" id="UP000013909">
    <property type="component" value="Unassembled WGS sequence"/>
</dbReference>
<name>R7ZP42_9BACT</name>
<dbReference type="InterPro" id="IPR050194">
    <property type="entry name" value="Glycosyltransferase_grp1"/>
</dbReference>
<dbReference type="PANTHER" id="PTHR45947:SF3">
    <property type="entry name" value="SULFOQUINOVOSYL TRANSFERASE SQD2"/>
    <property type="match status" value="1"/>
</dbReference>
<evidence type="ECO:0000313" key="3">
    <source>
        <dbReference type="Proteomes" id="UP000013909"/>
    </source>
</evidence>
<accession>R7ZP42</accession>
<dbReference type="AlphaFoldDB" id="R7ZP42"/>
<organism evidence="2 3">
    <name type="scientific">Lunatimonas lonarensis</name>
    <dbReference type="NCBI Taxonomy" id="1232681"/>
    <lineage>
        <taxon>Bacteria</taxon>
        <taxon>Pseudomonadati</taxon>
        <taxon>Bacteroidota</taxon>
        <taxon>Cytophagia</taxon>
        <taxon>Cytophagales</taxon>
        <taxon>Cyclobacteriaceae</taxon>
    </lineage>
</organism>
<sequence>MTRRFPYNKTEAFLESEIMILSQTFEEIEIFPTENKGFKRKTPSNVKVNPEFSISFGSKTKRILRTITSKLLRQTFWKYRKKISNLNSIAHLFQFTSSVITYYDYFSKFKFEKNDLIYTYWFNEATTALAMLKQTKNFKLIARAHRYDVYEGQPGTPVFWPYRQFTLQQVDKLFTISKSAKTFIETNYITNNKVVISKLGVFDHKTISTIPTNKNTTFVSVSRITLVKRVSMIADVIGLYAIENPNINIRWVHYGDGPERNNLTKTLPNATNLKIELKGNVNNTEIYRFYNENPITAFINLSSSEGIPVSIMEAMSYGIPVIATNVGGNSEIVSKKTGILLSENPSKDEILCALTQIQSGSFERKTIKERWNKNYNAEVNYRLFAEELSNI</sequence>
<keyword evidence="2" id="KW-0808">Transferase</keyword>
<dbReference type="PANTHER" id="PTHR45947">
    <property type="entry name" value="SULFOQUINOVOSYL TRANSFERASE SQD2"/>
    <property type="match status" value="1"/>
</dbReference>
<comment type="caution">
    <text evidence="2">The sequence shown here is derived from an EMBL/GenBank/DDBJ whole genome shotgun (WGS) entry which is preliminary data.</text>
</comment>
<gene>
    <name evidence="2" type="ORF">ADIS_3643</name>
</gene>
<protein>
    <submittedName>
        <fullName evidence="2">Glycosyl transferase, group 1</fullName>
    </submittedName>
</protein>
<dbReference type="Gene3D" id="3.40.50.2000">
    <property type="entry name" value="Glycogen Phosphorylase B"/>
    <property type="match status" value="2"/>
</dbReference>
<dbReference type="GO" id="GO:0016757">
    <property type="term" value="F:glycosyltransferase activity"/>
    <property type="evidence" value="ECO:0007669"/>
    <property type="project" value="InterPro"/>
</dbReference>
<dbReference type="EMBL" id="AQHR01000094">
    <property type="protein sequence ID" value="EON75886.1"/>
    <property type="molecule type" value="Genomic_DNA"/>
</dbReference>
<dbReference type="STRING" id="1232681.ADIS_3643"/>
<feature type="domain" description="Glycosyl transferase family 1" evidence="1">
    <location>
        <begin position="213"/>
        <end position="369"/>
    </location>
</feature>
<dbReference type="Pfam" id="PF00534">
    <property type="entry name" value="Glycos_transf_1"/>
    <property type="match status" value="1"/>
</dbReference>
<reference evidence="2 3" key="1">
    <citation type="submission" date="2013-02" db="EMBL/GenBank/DDBJ databases">
        <title>A novel strain isolated from Lonar lake, Maharashtra, India.</title>
        <authorList>
            <person name="Singh A."/>
        </authorList>
    </citation>
    <scope>NUCLEOTIDE SEQUENCE [LARGE SCALE GENOMIC DNA]</scope>
    <source>
        <strain evidence="2 3">AK24</strain>
    </source>
</reference>